<organism evidence="1 2">
    <name type="scientific">Candidatus Kaiserbacteria bacterium RIFCSPHIGHO2_02_FULL_59_21</name>
    <dbReference type="NCBI Taxonomy" id="1798500"/>
    <lineage>
        <taxon>Bacteria</taxon>
        <taxon>Candidatus Kaiseribacteriota</taxon>
    </lineage>
</organism>
<evidence type="ECO:0008006" key="3">
    <source>
        <dbReference type="Google" id="ProtNLM"/>
    </source>
</evidence>
<evidence type="ECO:0000313" key="2">
    <source>
        <dbReference type="Proteomes" id="UP000178572"/>
    </source>
</evidence>
<gene>
    <name evidence="1" type="ORF">A3C21_01095</name>
</gene>
<proteinExistence type="predicted"/>
<dbReference type="STRING" id="1798500.A3C21_01095"/>
<dbReference type="EMBL" id="MFLN01000033">
    <property type="protein sequence ID" value="OGG66952.1"/>
    <property type="molecule type" value="Genomic_DNA"/>
</dbReference>
<dbReference type="AlphaFoldDB" id="A0A1F6E144"/>
<accession>A0A1F6E144</accession>
<sequence length="302" mass="34251">MFYAVLWRALVWDMRLIDLILSVLEGADAPLSQGEILDRVKRHPSADQCEELHRVRVPLSAIARQLTKYSQGSQPAVRKIGPRKFEIASNDAPPETLISEAEFHPSLVKYARLRFDAYCKTINAVKVNKIRNNKINKWSNPDIVGISPTILKLGGLFRAEVRKLGIFSTKVLQFYSFELKRTINRSNITEAYFQAVSNSSWANYGYLVVGDLSMDESFLANLSRLNHGYGIGVIHLNYKDPEKSEIIVSAREREMADINFMNFLAEINMDFHRIVEVAQSIAAGKDINTDDFDAIMSIHTKI</sequence>
<name>A0A1F6E144_9BACT</name>
<protein>
    <recommendedName>
        <fullName evidence="3">HrgA protein</fullName>
    </recommendedName>
</protein>
<dbReference type="Proteomes" id="UP000178572">
    <property type="component" value="Unassembled WGS sequence"/>
</dbReference>
<reference evidence="1 2" key="1">
    <citation type="journal article" date="2016" name="Nat. Commun.">
        <title>Thousands of microbial genomes shed light on interconnected biogeochemical processes in an aquifer system.</title>
        <authorList>
            <person name="Anantharaman K."/>
            <person name="Brown C.T."/>
            <person name="Hug L.A."/>
            <person name="Sharon I."/>
            <person name="Castelle C.J."/>
            <person name="Probst A.J."/>
            <person name="Thomas B.C."/>
            <person name="Singh A."/>
            <person name="Wilkins M.J."/>
            <person name="Karaoz U."/>
            <person name="Brodie E.L."/>
            <person name="Williams K.H."/>
            <person name="Hubbard S.S."/>
            <person name="Banfield J.F."/>
        </authorList>
    </citation>
    <scope>NUCLEOTIDE SEQUENCE [LARGE SCALE GENOMIC DNA]</scope>
</reference>
<comment type="caution">
    <text evidence="1">The sequence shown here is derived from an EMBL/GenBank/DDBJ whole genome shotgun (WGS) entry which is preliminary data.</text>
</comment>
<evidence type="ECO:0000313" key="1">
    <source>
        <dbReference type="EMBL" id="OGG66952.1"/>
    </source>
</evidence>